<dbReference type="GO" id="GO:0016740">
    <property type="term" value="F:transferase activity"/>
    <property type="evidence" value="ECO:0007669"/>
    <property type="project" value="UniProtKB-KW"/>
</dbReference>
<evidence type="ECO:0000256" key="3">
    <source>
        <dbReference type="ARBA" id="ARBA00030602"/>
    </source>
</evidence>
<comment type="similarity">
    <text evidence="1">Belongs to the gamma-glutamylcyclotransferase family.</text>
</comment>
<name>A0A3N4HV93_ASCIM</name>
<reference evidence="6 7" key="1">
    <citation type="journal article" date="2018" name="Nat. Ecol. Evol.">
        <title>Pezizomycetes genomes reveal the molecular basis of ectomycorrhizal truffle lifestyle.</title>
        <authorList>
            <person name="Murat C."/>
            <person name="Payen T."/>
            <person name="Noel B."/>
            <person name="Kuo A."/>
            <person name="Morin E."/>
            <person name="Chen J."/>
            <person name="Kohler A."/>
            <person name="Krizsan K."/>
            <person name="Balestrini R."/>
            <person name="Da Silva C."/>
            <person name="Montanini B."/>
            <person name="Hainaut M."/>
            <person name="Levati E."/>
            <person name="Barry K.W."/>
            <person name="Belfiori B."/>
            <person name="Cichocki N."/>
            <person name="Clum A."/>
            <person name="Dockter R.B."/>
            <person name="Fauchery L."/>
            <person name="Guy J."/>
            <person name="Iotti M."/>
            <person name="Le Tacon F."/>
            <person name="Lindquist E.A."/>
            <person name="Lipzen A."/>
            <person name="Malagnac F."/>
            <person name="Mello A."/>
            <person name="Molinier V."/>
            <person name="Miyauchi S."/>
            <person name="Poulain J."/>
            <person name="Riccioni C."/>
            <person name="Rubini A."/>
            <person name="Sitrit Y."/>
            <person name="Splivallo R."/>
            <person name="Traeger S."/>
            <person name="Wang M."/>
            <person name="Zifcakova L."/>
            <person name="Wipf D."/>
            <person name="Zambonelli A."/>
            <person name="Paolocci F."/>
            <person name="Nowrousian M."/>
            <person name="Ottonello S."/>
            <person name="Baldrian P."/>
            <person name="Spatafora J.W."/>
            <person name="Henrissat B."/>
            <person name="Nagy L.G."/>
            <person name="Aury J.M."/>
            <person name="Wincker P."/>
            <person name="Grigoriev I.V."/>
            <person name="Bonfante P."/>
            <person name="Martin F.M."/>
        </authorList>
    </citation>
    <scope>NUCLEOTIDE SEQUENCE [LARGE SCALE GENOMIC DNA]</scope>
    <source>
        <strain evidence="6 7">RN42</strain>
    </source>
</reference>
<evidence type="ECO:0000313" key="6">
    <source>
        <dbReference type="EMBL" id="RPA76986.1"/>
    </source>
</evidence>
<dbReference type="Gene3D" id="3.10.490.10">
    <property type="entry name" value="Gamma-glutamyl cyclotransferase-like"/>
    <property type="match status" value="1"/>
</dbReference>
<dbReference type="InterPro" id="IPR009288">
    <property type="entry name" value="AIG2-like_dom"/>
</dbReference>
<dbReference type="PANTHER" id="PTHR31544">
    <property type="entry name" value="AIG2-LIKE PROTEIN D"/>
    <property type="match status" value="1"/>
</dbReference>
<feature type="compositionally biased region" description="Polar residues" evidence="4">
    <location>
        <begin position="17"/>
        <end position="26"/>
    </location>
</feature>
<dbReference type="InterPro" id="IPR045038">
    <property type="entry name" value="AIG2-like"/>
</dbReference>
<dbReference type="InterPro" id="IPR013024">
    <property type="entry name" value="GGCT-like"/>
</dbReference>
<feature type="compositionally biased region" description="Low complexity" evidence="4">
    <location>
        <begin position="1"/>
        <end position="16"/>
    </location>
</feature>
<evidence type="ECO:0000313" key="7">
    <source>
        <dbReference type="Proteomes" id="UP000275078"/>
    </source>
</evidence>
<organism evidence="6 7">
    <name type="scientific">Ascobolus immersus RN42</name>
    <dbReference type="NCBI Taxonomy" id="1160509"/>
    <lineage>
        <taxon>Eukaryota</taxon>
        <taxon>Fungi</taxon>
        <taxon>Dikarya</taxon>
        <taxon>Ascomycota</taxon>
        <taxon>Pezizomycotina</taxon>
        <taxon>Pezizomycetes</taxon>
        <taxon>Pezizales</taxon>
        <taxon>Ascobolaceae</taxon>
        <taxon>Ascobolus</taxon>
    </lineage>
</organism>
<keyword evidence="2" id="KW-0808">Transferase</keyword>
<dbReference type="OrthoDB" id="1044435at2759"/>
<dbReference type="Pfam" id="PF06094">
    <property type="entry name" value="GGACT"/>
    <property type="match status" value="1"/>
</dbReference>
<protein>
    <recommendedName>
        <fullName evidence="3">Putative gamma-glutamylcyclotransferase</fullName>
    </recommendedName>
</protein>
<dbReference type="EMBL" id="ML119734">
    <property type="protein sequence ID" value="RPA76986.1"/>
    <property type="molecule type" value="Genomic_DNA"/>
</dbReference>
<sequence>MQHPNPAAAPNEPSPSTQVSPNPKSLSCQVHANHLTQTPIPIFTYGTLMAPSFLAWLLTGTALNAPTIQQRQIPAVLTGYKRVYVHGGDYPALIPSHNAADTVKGFLVYLQSEDELRKMDNFEGEVYRRVMVEIVREDGERVEAWAYVWDGGVEKLREEEWDFGWFDRERLEDWLDLFEGMEMV</sequence>
<dbReference type="SUPFAM" id="SSF110857">
    <property type="entry name" value="Gamma-glutamyl cyclotransferase-like"/>
    <property type="match status" value="1"/>
</dbReference>
<feature type="region of interest" description="Disordered" evidence="4">
    <location>
        <begin position="1"/>
        <end position="26"/>
    </location>
</feature>
<dbReference type="Proteomes" id="UP000275078">
    <property type="component" value="Unassembled WGS sequence"/>
</dbReference>
<feature type="domain" description="Gamma-glutamylcyclotransferase AIG2-like" evidence="5">
    <location>
        <begin position="42"/>
        <end position="162"/>
    </location>
</feature>
<dbReference type="PANTHER" id="PTHR31544:SF2">
    <property type="entry name" value="AIG2-LIKE PROTEIN D"/>
    <property type="match status" value="1"/>
</dbReference>
<dbReference type="CDD" id="cd06661">
    <property type="entry name" value="GGCT_like"/>
    <property type="match status" value="1"/>
</dbReference>
<proteinExistence type="inferred from homology"/>
<evidence type="ECO:0000256" key="4">
    <source>
        <dbReference type="SAM" id="MobiDB-lite"/>
    </source>
</evidence>
<evidence type="ECO:0000259" key="5">
    <source>
        <dbReference type="Pfam" id="PF06094"/>
    </source>
</evidence>
<evidence type="ECO:0000256" key="2">
    <source>
        <dbReference type="ARBA" id="ARBA00022679"/>
    </source>
</evidence>
<evidence type="ECO:0000256" key="1">
    <source>
        <dbReference type="ARBA" id="ARBA00008861"/>
    </source>
</evidence>
<keyword evidence="7" id="KW-1185">Reference proteome</keyword>
<gene>
    <name evidence="6" type="ORF">BJ508DRAFT_213237</name>
</gene>
<accession>A0A3N4HV93</accession>
<dbReference type="AlphaFoldDB" id="A0A3N4HV93"/>
<dbReference type="InterPro" id="IPR036568">
    <property type="entry name" value="GGCT-like_sf"/>
</dbReference>